<evidence type="ECO:0000313" key="3">
    <source>
        <dbReference type="Proteomes" id="UP000324222"/>
    </source>
</evidence>
<organism evidence="2 3">
    <name type="scientific">Portunus trituberculatus</name>
    <name type="common">Swimming crab</name>
    <name type="synonym">Neptunus trituberculatus</name>
    <dbReference type="NCBI Taxonomy" id="210409"/>
    <lineage>
        <taxon>Eukaryota</taxon>
        <taxon>Metazoa</taxon>
        <taxon>Ecdysozoa</taxon>
        <taxon>Arthropoda</taxon>
        <taxon>Crustacea</taxon>
        <taxon>Multicrustacea</taxon>
        <taxon>Malacostraca</taxon>
        <taxon>Eumalacostraca</taxon>
        <taxon>Eucarida</taxon>
        <taxon>Decapoda</taxon>
        <taxon>Pleocyemata</taxon>
        <taxon>Brachyura</taxon>
        <taxon>Eubrachyura</taxon>
        <taxon>Portunoidea</taxon>
        <taxon>Portunidae</taxon>
        <taxon>Portuninae</taxon>
        <taxon>Portunus</taxon>
    </lineage>
</organism>
<comment type="caution">
    <text evidence="2">The sequence shown here is derived from an EMBL/GenBank/DDBJ whole genome shotgun (WGS) entry which is preliminary data.</text>
</comment>
<keyword evidence="3" id="KW-1185">Reference proteome</keyword>
<reference evidence="2 3" key="1">
    <citation type="submission" date="2019-05" db="EMBL/GenBank/DDBJ databases">
        <title>Another draft genome of Portunus trituberculatus and its Hox gene families provides insights of decapod evolution.</title>
        <authorList>
            <person name="Jeong J.-H."/>
            <person name="Song I."/>
            <person name="Kim S."/>
            <person name="Choi T."/>
            <person name="Kim D."/>
            <person name="Ryu S."/>
            <person name="Kim W."/>
        </authorList>
    </citation>
    <scope>NUCLEOTIDE SEQUENCE [LARGE SCALE GENOMIC DNA]</scope>
    <source>
        <tissue evidence="2">Muscle</tissue>
    </source>
</reference>
<dbReference type="Proteomes" id="UP000324222">
    <property type="component" value="Unassembled WGS sequence"/>
</dbReference>
<evidence type="ECO:0000313" key="2">
    <source>
        <dbReference type="EMBL" id="MPC61106.1"/>
    </source>
</evidence>
<name>A0A5B7GU37_PORTR</name>
<keyword evidence="1" id="KW-0472">Membrane</keyword>
<evidence type="ECO:0000256" key="1">
    <source>
        <dbReference type="SAM" id="Phobius"/>
    </source>
</evidence>
<keyword evidence="1" id="KW-0812">Transmembrane</keyword>
<dbReference type="AlphaFoldDB" id="A0A5B7GU37"/>
<gene>
    <name evidence="2" type="ORF">E2C01_055169</name>
</gene>
<protein>
    <submittedName>
        <fullName evidence="2">Uncharacterized protein</fullName>
    </submittedName>
</protein>
<proteinExistence type="predicted"/>
<keyword evidence="1" id="KW-1133">Transmembrane helix</keyword>
<dbReference type="EMBL" id="VSRR010018218">
    <property type="protein sequence ID" value="MPC61106.1"/>
    <property type="molecule type" value="Genomic_DNA"/>
</dbReference>
<feature type="transmembrane region" description="Helical" evidence="1">
    <location>
        <begin position="57"/>
        <end position="76"/>
    </location>
</feature>
<sequence>MSKQTVQVEITSCTDHAWMGDTLTFERLITTIIVGAASFTNNQYVTKTTAWKTADRCFSLSWFSIAIIIFLSLLALPHFQPFCSELIQFY</sequence>
<accession>A0A5B7GU37</accession>